<protein>
    <submittedName>
        <fullName evidence="2">Immunity 49 family protein</fullName>
    </submittedName>
</protein>
<sequence>MERHQVEDARVAAAVEGFAGRIGRLVHSFSKAGPVTAYEYRLIAEEFLDCLGALSTGDPGLGSPEAKAVLEDAAEAAVGAVAYTAYHPVYPFDVFLHYVNWGVCHDREEGEPPPVPLRTHWWLDAFCLAVLAGRAEDHAETFRFAWWARRTPAQRRTGLPDDELVNGFLAYVLGDTGGEEDGHPPSGEEQVAALDAAIGRVRAGAGGGGAAGPDDRAETVGLLALRALAAGDREAFGDALVRLLRPVAEAAGPDAAPRTLLPLLPLALASLAHRHDGRPPEIESDYLPYGPVTGFEREGPRVGPYGRDVRPGARAEPGAGPVRFARPELPGGMLPEAEARLREQVRGALDPDPADPYATWELSRALGHLELLVRGRARGAADPGETIADDVLLGSRCGAAVFRAALAEPGTEVEAELGGRTVRYAAWKADDGPDARTWQLAVNLALISGRRDDLAPLLAAGPPAERYGDTPLTGYRRALHAQLSDADPRPALDAALQRCAAIRGSAFLPPPLVLLSQFTGGDEESFGLALLDTLETHRDHFSVGDRAESPGATLSLDVLALACHARRRGWEIRVESPYLPPRLLRTARPLQSP</sequence>
<name>A0ABV8T9V5_9ACTN</name>
<evidence type="ECO:0000313" key="2">
    <source>
        <dbReference type="EMBL" id="MFC4327374.1"/>
    </source>
</evidence>
<dbReference type="EMBL" id="JBHSDP010000008">
    <property type="protein sequence ID" value="MFC4327374.1"/>
    <property type="molecule type" value="Genomic_DNA"/>
</dbReference>
<feature type="region of interest" description="Disordered" evidence="1">
    <location>
        <begin position="277"/>
        <end position="330"/>
    </location>
</feature>
<evidence type="ECO:0000256" key="1">
    <source>
        <dbReference type="SAM" id="MobiDB-lite"/>
    </source>
</evidence>
<accession>A0ABV8T9V5</accession>
<dbReference type="Pfam" id="PF15575">
    <property type="entry name" value="Imm49"/>
    <property type="match status" value="2"/>
</dbReference>
<gene>
    <name evidence="2" type="ORF">ACFPC0_05975</name>
</gene>
<proteinExistence type="predicted"/>
<dbReference type="InterPro" id="IPR029074">
    <property type="entry name" value="Imm49"/>
</dbReference>
<reference evidence="3" key="1">
    <citation type="journal article" date="2019" name="Int. J. Syst. Evol. Microbiol.">
        <title>The Global Catalogue of Microorganisms (GCM) 10K type strain sequencing project: providing services to taxonomists for standard genome sequencing and annotation.</title>
        <authorList>
            <consortium name="The Broad Institute Genomics Platform"/>
            <consortium name="The Broad Institute Genome Sequencing Center for Infectious Disease"/>
            <person name="Wu L."/>
            <person name="Ma J."/>
        </authorList>
    </citation>
    <scope>NUCLEOTIDE SEQUENCE [LARGE SCALE GENOMIC DNA]</scope>
    <source>
        <strain evidence="3">PCU 347</strain>
    </source>
</reference>
<evidence type="ECO:0000313" key="3">
    <source>
        <dbReference type="Proteomes" id="UP001595824"/>
    </source>
</evidence>
<keyword evidence="3" id="KW-1185">Reference proteome</keyword>
<organism evidence="2 3">
    <name type="scientific">Streptomyces andamanensis</name>
    <dbReference type="NCBI Taxonomy" id="1565035"/>
    <lineage>
        <taxon>Bacteria</taxon>
        <taxon>Bacillati</taxon>
        <taxon>Actinomycetota</taxon>
        <taxon>Actinomycetes</taxon>
        <taxon>Kitasatosporales</taxon>
        <taxon>Streptomycetaceae</taxon>
        <taxon>Streptomyces</taxon>
    </lineage>
</organism>
<dbReference type="Proteomes" id="UP001595824">
    <property type="component" value="Unassembled WGS sequence"/>
</dbReference>
<dbReference type="RefSeq" id="WP_381737176.1">
    <property type="nucleotide sequence ID" value="NZ_JBHSDP010000008.1"/>
</dbReference>
<comment type="caution">
    <text evidence="2">The sequence shown here is derived from an EMBL/GenBank/DDBJ whole genome shotgun (WGS) entry which is preliminary data.</text>
</comment>